<feature type="domain" description="Histidine kinase" evidence="17">
    <location>
        <begin position="184"/>
        <end position="385"/>
    </location>
</feature>
<feature type="coiled-coil region" evidence="16">
    <location>
        <begin position="112"/>
        <end position="139"/>
    </location>
</feature>
<dbReference type="GO" id="GO:0051539">
    <property type="term" value="F:4 iron, 4 sulfur cluster binding"/>
    <property type="evidence" value="ECO:0007669"/>
    <property type="project" value="UniProtKB-KW"/>
</dbReference>
<keyword evidence="7" id="KW-0963">Cytoplasm</keyword>
<dbReference type="KEGG" id="kme:H0A61_01778"/>
<dbReference type="Pfam" id="PF05384">
    <property type="entry name" value="DegS"/>
    <property type="match status" value="1"/>
</dbReference>
<dbReference type="InterPro" id="IPR003594">
    <property type="entry name" value="HATPase_dom"/>
</dbReference>
<evidence type="ECO:0000256" key="12">
    <source>
        <dbReference type="ARBA" id="ARBA00023012"/>
    </source>
</evidence>
<dbReference type="EC" id="2.7.13.3" evidence="4"/>
<evidence type="ECO:0000313" key="19">
    <source>
        <dbReference type="Proteomes" id="UP000662904"/>
    </source>
</evidence>
<feature type="coiled-coil region" evidence="16">
    <location>
        <begin position="27"/>
        <end position="82"/>
    </location>
</feature>
<evidence type="ECO:0000256" key="7">
    <source>
        <dbReference type="ARBA" id="ARBA00022490"/>
    </source>
</evidence>
<keyword evidence="6" id="KW-0004">4Fe-4S</keyword>
<keyword evidence="11" id="KW-0408">Iron</keyword>
<dbReference type="GO" id="GO:0016020">
    <property type="term" value="C:membrane"/>
    <property type="evidence" value="ECO:0007669"/>
    <property type="project" value="InterPro"/>
</dbReference>
<dbReference type="InterPro" id="IPR005467">
    <property type="entry name" value="His_kinase_dom"/>
</dbReference>
<dbReference type="GO" id="GO:0046872">
    <property type="term" value="F:metal ion binding"/>
    <property type="evidence" value="ECO:0007669"/>
    <property type="project" value="UniProtKB-KW"/>
</dbReference>
<evidence type="ECO:0000256" key="4">
    <source>
        <dbReference type="ARBA" id="ARBA00012438"/>
    </source>
</evidence>
<comment type="subcellular location">
    <subcellularLocation>
        <location evidence="3">Cytoplasm</location>
    </subcellularLocation>
</comment>
<dbReference type="GO" id="GO:0000155">
    <property type="term" value="F:phosphorelay sensor kinase activity"/>
    <property type="evidence" value="ECO:0007669"/>
    <property type="project" value="InterPro"/>
</dbReference>
<dbReference type="Pfam" id="PF02518">
    <property type="entry name" value="HATPase_c"/>
    <property type="match status" value="1"/>
</dbReference>
<accession>A0A8A0RLY2</accession>
<proteinExistence type="predicted"/>
<evidence type="ECO:0000256" key="13">
    <source>
        <dbReference type="ARBA" id="ARBA00023014"/>
    </source>
</evidence>
<evidence type="ECO:0000256" key="5">
    <source>
        <dbReference type="ARBA" id="ARBA00017322"/>
    </source>
</evidence>
<dbReference type="GO" id="GO:0046983">
    <property type="term" value="F:protein dimerization activity"/>
    <property type="evidence" value="ECO:0007669"/>
    <property type="project" value="InterPro"/>
</dbReference>
<evidence type="ECO:0000256" key="15">
    <source>
        <dbReference type="ARBA" id="ARBA00030800"/>
    </source>
</evidence>
<evidence type="ECO:0000256" key="3">
    <source>
        <dbReference type="ARBA" id="ARBA00004496"/>
    </source>
</evidence>
<evidence type="ECO:0000256" key="14">
    <source>
        <dbReference type="ARBA" id="ARBA00024827"/>
    </source>
</evidence>
<evidence type="ECO:0000313" key="18">
    <source>
        <dbReference type="EMBL" id="QSQ09415.1"/>
    </source>
</evidence>
<keyword evidence="9" id="KW-0479">Metal-binding</keyword>
<evidence type="ECO:0000256" key="6">
    <source>
        <dbReference type="ARBA" id="ARBA00022485"/>
    </source>
</evidence>
<dbReference type="RefSeq" id="WP_206706772.1">
    <property type="nucleotide sequence ID" value="NZ_CP059066.1"/>
</dbReference>
<dbReference type="InterPro" id="IPR036890">
    <property type="entry name" value="HATPase_C_sf"/>
</dbReference>
<dbReference type="PROSITE" id="PS50109">
    <property type="entry name" value="HIS_KIN"/>
    <property type="match status" value="1"/>
</dbReference>
<evidence type="ECO:0000256" key="10">
    <source>
        <dbReference type="ARBA" id="ARBA00022777"/>
    </source>
</evidence>
<dbReference type="PANTHER" id="PTHR24421:SF55">
    <property type="entry name" value="SENSOR HISTIDINE KINASE YDFH"/>
    <property type="match status" value="1"/>
</dbReference>
<comment type="catalytic activity">
    <reaction evidence="1">
        <text>ATP + protein L-histidine = ADP + protein N-phospho-L-histidine.</text>
        <dbReference type="EC" id="2.7.13.3"/>
    </reaction>
</comment>
<dbReference type="InterPro" id="IPR050482">
    <property type="entry name" value="Sensor_HK_TwoCompSys"/>
</dbReference>
<dbReference type="SMART" id="SM00387">
    <property type="entry name" value="HATPase_c"/>
    <property type="match status" value="1"/>
</dbReference>
<evidence type="ECO:0000256" key="9">
    <source>
        <dbReference type="ARBA" id="ARBA00022723"/>
    </source>
</evidence>
<keyword evidence="16" id="KW-0175">Coiled coil</keyword>
<dbReference type="EMBL" id="CP059066">
    <property type="protein sequence ID" value="QSQ09415.1"/>
    <property type="molecule type" value="Genomic_DNA"/>
</dbReference>
<keyword evidence="8 18" id="KW-0808">Transferase</keyword>
<keyword evidence="13" id="KW-0411">Iron-sulfur</keyword>
<dbReference type="Gene3D" id="1.20.5.1930">
    <property type="match status" value="1"/>
</dbReference>
<evidence type="ECO:0000256" key="8">
    <source>
        <dbReference type="ARBA" id="ARBA00022679"/>
    </source>
</evidence>
<dbReference type="PRINTS" id="PR00344">
    <property type="entry name" value="BCTRLSENSOR"/>
</dbReference>
<keyword evidence="10 18" id="KW-0418">Kinase</keyword>
<evidence type="ECO:0000256" key="11">
    <source>
        <dbReference type="ARBA" id="ARBA00023004"/>
    </source>
</evidence>
<name>A0A8A0RLY2_9FIRM</name>
<dbReference type="InterPro" id="IPR004358">
    <property type="entry name" value="Sig_transdc_His_kin-like_C"/>
</dbReference>
<dbReference type="Proteomes" id="UP000662904">
    <property type="component" value="Chromosome"/>
</dbReference>
<evidence type="ECO:0000256" key="1">
    <source>
        <dbReference type="ARBA" id="ARBA00000085"/>
    </source>
</evidence>
<dbReference type="SUPFAM" id="SSF55874">
    <property type="entry name" value="ATPase domain of HSP90 chaperone/DNA topoisomerase II/histidine kinase"/>
    <property type="match status" value="1"/>
</dbReference>
<organism evidence="18 19">
    <name type="scientific">Koleobacter methoxysyntrophicus</name>
    <dbReference type="NCBI Taxonomy" id="2751313"/>
    <lineage>
        <taxon>Bacteria</taxon>
        <taxon>Bacillati</taxon>
        <taxon>Bacillota</taxon>
        <taxon>Clostridia</taxon>
        <taxon>Koleobacterales</taxon>
        <taxon>Koleobacteraceae</taxon>
        <taxon>Koleobacter</taxon>
    </lineage>
</organism>
<dbReference type="Pfam" id="PF07730">
    <property type="entry name" value="HisKA_3"/>
    <property type="match status" value="1"/>
</dbReference>
<keyword evidence="12" id="KW-0902">Two-component regulatory system</keyword>
<gene>
    <name evidence="18" type="primary">degS</name>
    <name evidence="18" type="ORF">H0A61_01778</name>
</gene>
<keyword evidence="19" id="KW-1185">Reference proteome</keyword>
<reference evidence="18" key="1">
    <citation type="submission" date="2020-07" db="EMBL/GenBank/DDBJ databases">
        <title>Koleobacter methoxysyntrophicus gen. nov., sp. nov., a novel anaerobic bacterium isolated from deep subsurface oil field and proposal of Koleobacterales ord. nov. in the phylum Firmicutes.</title>
        <authorList>
            <person name="Sakamoto S."/>
            <person name="Tamaki H."/>
        </authorList>
    </citation>
    <scope>NUCLEOTIDE SEQUENCE</scope>
    <source>
        <strain evidence="18">NRmbB1</strain>
    </source>
</reference>
<comment type="function">
    <text evidence="14">Member of the two-component regulatory system NreB/NreC involved in the control of dissimilatory nitrate/nitrite reduction in response to oxygen. NreB functions as a direct oxygen sensor histidine kinase which is autophosphorylated, in the absence of oxygen, probably at the conserved histidine residue, and transfers its phosphate group probably to a conserved aspartate residue of NreC. NreB/NreC activates the expression of the nitrate (narGHJI) and nitrite (nir) reductase operons, as well as the putative nitrate transporter gene narT.</text>
</comment>
<evidence type="ECO:0000256" key="16">
    <source>
        <dbReference type="SAM" id="Coils"/>
    </source>
</evidence>
<comment type="cofactor">
    <cofactor evidence="2">
        <name>[4Fe-4S] cluster</name>
        <dbReference type="ChEBI" id="CHEBI:49883"/>
    </cofactor>
</comment>
<dbReference type="AlphaFoldDB" id="A0A8A0RLY2"/>
<dbReference type="CDD" id="cd16917">
    <property type="entry name" value="HATPase_UhpB-NarQ-NarX-like"/>
    <property type="match status" value="1"/>
</dbReference>
<dbReference type="PANTHER" id="PTHR24421">
    <property type="entry name" value="NITRATE/NITRITE SENSOR PROTEIN NARX-RELATED"/>
    <property type="match status" value="1"/>
</dbReference>
<evidence type="ECO:0000256" key="2">
    <source>
        <dbReference type="ARBA" id="ARBA00001966"/>
    </source>
</evidence>
<protein>
    <recommendedName>
        <fullName evidence="5">Oxygen sensor histidine kinase NreB</fullName>
        <ecNumber evidence="4">2.7.13.3</ecNumber>
    </recommendedName>
    <alternativeName>
        <fullName evidence="15">Nitrogen regulation protein B</fullName>
    </alternativeName>
</protein>
<dbReference type="GO" id="GO:0005737">
    <property type="term" value="C:cytoplasm"/>
    <property type="evidence" value="ECO:0007669"/>
    <property type="project" value="UniProtKB-SubCell"/>
</dbReference>
<evidence type="ECO:0000259" key="17">
    <source>
        <dbReference type="PROSITE" id="PS50109"/>
    </source>
</evidence>
<dbReference type="PIRSF" id="PIRSF003169">
    <property type="entry name" value="STHK_DegS"/>
    <property type="match status" value="1"/>
</dbReference>
<dbReference type="InterPro" id="IPR008595">
    <property type="entry name" value="DegS"/>
</dbReference>
<dbReference type="InterPro" id="IPR011712">
    <property type="entry name" value="Sig_transdc_His_kin_sub3_dim/P"/>
</dbReference>
<dbReference type="InterPro" id="IPR016381">
    <property type="entry name" value="Sig_transdc_His_kinase_DegS"/>
</dbReference>
<dbReference type="Gene3D" id="3.30.565.10">
    <property type="entry name" value="Histidine kinase-like ATPase, C-terminal domain"/>
    <property type="match status" value="1"/>
</dbReference>
<sequence length="385" mass="44304">MELKYKNFIKILDDIIKKSLDTLAGSREEVFNIAEGARNEYKRIEKEVEQLKIKILETIEQVEKLSKEEREARVRLAKVSRDFKKYNEEDIKKAYERANQIQIKLILKMEEEKQLRIRRDELERSLKNLLETINRAENLTSRLGAVMGYLEKGLCDLADNLKGIQEKQFVGIKIMQAQEEERKRVAREIHDGPAQVLANIIIRADICEKLLTAEDLEKAKEELRELKETVRQVLKEIRKIIYDLRPMALDDLGFIPALKRYVNQLQEEVDGDIDFVILGEEGNIPRHLDTILFRIVQEGLTNIKKHAGARNIKLKLEAGQEHINILIIDDGKGFNVEEVMAGHKITSGFGLTSMKERVELIGGKLEIDSKPGGGTKLFVRVPQSE</sequence>
<feature type="coiled-coil region" evidence="16">
    <location>
        <begin position="209"/>
        <end position="240"/>
    </location>
</feature>